<sequence>MDLSRMDTHHLASEPKSVAARQEPDSLSLFFLVFKTGLLTILTLGIYRFWQTTRIRQYLWGSTSANDSALEYTGTGLEKFIGFLIALVILALYLGVFQMLLFYFGLSMFNVSSSATNPTEQARYLVVVYIHILAVLPLLFYASYQKRRYMMSRTRWCGIRFSMEKGAWGYVIRAIGYRLLTVVTLGALAPLATFKLEQYMAERSYYGDARIKQGGSWPRLYSSLTHLFIGIVILLVCLGIFTWGYNGLATALLCVGGVWVAIGVVYYQVKSFAYMTSHKTLGEEVSFKAEPRTGAIIRIYFIAAVGMGVMSLFIIFIISVMTAIFDFGISSVTVGFIGAALSYIFLFLLFQAMKMVMITQPILGHYVQTFSIINPEPLHQIQQRQADDAVGAEGVADALDVAGAF</sequence>
<feature type="transmembrane region" description="Helical" evidence="1">
    <location>
        <begin position="299"/>
        <end position="321"/>
    </location>
</feature>
<accession>L9U766</accession>
<dbReference type="Proteomes" id="UP000011651">
    <property type="component" value="Unassembled WGS sequence"/>
</dbReference>
<evidence type="ECO:0000256" key="1">
    <source>
        <dbReference type="SAM" id="Phobius"/>
    </source>
</evidence>
<evidence type="ECO:0008006" key="4">
    <source>
        <dbReference type="Google" id="ProtNLM"/>
    </source>
</evidence>
<proteinExistence type="predicted"/>
<name>L9U766_9GAMM</name>
<feature type="transmembrane region" description="Helical" evidence="1">
    <location>
        <begin position="124"/>
        <end position="144"/>
    </location>
</feature>
<evidence type="ECO:0000313" key="3">
    <source>
        <dbReference type="Proteomes" id="UP000011651"/>
    </source>
</evidence>
<dbReference type="Pfam" id="PF05987">
    <property type="entry name" value="DUF898"/>
    <property type="match status" value="1"/>
</dbReference>
<keyword evidence="1" id="KW-1133">Transmembrane helix</keyword>
<keyword evidence="1" id="KW-0812">Transmembrane</keyword>
<comment type="caution">
    <text evidence="2">The sequence shown here is derived from an EMBL/GenBank/DDBJ whole genome shotgun (WGS) entry which is preliminary data.</text>
</comment>
<evidence type="ECO:0000313" key="2">
    <source>
        <dbReference type="EMBL" id="ELY20632.1"/>
    </source>
</evidence>
<feature type="transmembrane region" description="Helical" evidence="1">
    <location>
        <begin position="29"/>
        <end position="50"/>
    </location>
</feature>
<keyword evidence="1" id="KW-0472">Membrane</keyword>
<dbReference type="PATRIC" id="fig|1204738.3.peg.3952"/>
<feature type="transmembrane region" description="Helical" evidence="1">
    <location>
        <begin position="80"/>
        <end position="104"/>
    </location>
</feature>
<feature type="transmembrane region" description="Helical" evidence="1">
    <location>
        <begin position="220"/>
        <end position="241"/>
    </location>
</feature>
<dbReference type="InterPro" id="IPR010295">
    <property type="entry name" value="DUF898"/>
</dbReference>
<feature type="transmembrane region" description="Helical" evidence="1">
    <location>
        <begin position="247"/>
        <end position="269"/>
    </location>
</feature>
<dbReference type="AlphaFoldDB" id="L9U766"/>
<organism evidence="2 3">
    <name type="scientific">Vreelandella titanicae BH1</name>
    <dbReference type="NCBI Taxonomy" id="1204738"/>
    <lineage>
        <taxon>Bacteria</taxon>
        <taxon>Pseudomonadati</taxon>
        <taxon>Pseudomonadota</taxon>
        <taxon>Gammaproteobacteria</taxon>
        <taxon>Oceanospirillales</taxon>
        <taxon>Halomonadaceae</taxon>
        <taxon>Vreelandella</taxon>
    </lineage>
</organism>
<feature type="transmembrane region" description="Helical" evidence="1">
    <location>
        <begin position="327"/>
        <end position="350"/>
    </location>
</feature>
<reference evidence="2 3" key="1">
    <citation type="journal article" date="2013" name="Genome Announc.">
        <title>Draft Genome of the Marine Gammaproteobacterium Halomonas titanicae.</title>
        <authorList>
            <person name="Sanchez-Porro C."/>
            <person name="de la Haba R.R."/>
            <person name="Cruz-Hernandez N."/>
            <person name="Gonzalez J.M."/>
            <person name="Reyes-Guirao C."/>
            <person name="Navarro-Sampedro L."/>
            <person name="Carballo M."/>
            <person name="Ventosa A."/>
        </authorList>
    </citation>
    <scope>NUCLEOTIDE SEQUENCE [LARGE SCALE GENOMIC DNA]</scope>
    <source>
        <strain evidence="2 3">BH1</strain>
    </source>
</reference>
<protein>
    <recommendedName>
        <fullName evidence="4">DUF898 domain-containing protein</fullName>
    </recommendedName>
</protein>
<gene>
    <name evidence="2" type="ORF">HALTITAN_2617</name>
</gene>
<dbReference type="EMBL" id="AOPO01000014">
    <property type="protein sequence ID" value="ELY20632.1"/>
    <property type="molecule type" value="Genomic_DNA"/>
</dbReference>